<comment type="caution">
    <text evidence="2">The sequence shown here is derived from an EMBL/GenBank/DDBJ whole genome shotgun (WGS) entry which is preliminary data.</text>
</comment>
<feature type="region of interest" description="Disordered" evidence="1">
    <location>
        <begin position="1"/>
        <end position="39"/>
    </location>
</feature>
<reference evidence="2" key="1">
    <citation type="journal article" date="2023" name="Genome Biol. Evol.">
        <title>Long-read-based Genome Assembly of Drosophila gunungcola Reveals Fewer Chemosensory Genes in Flower-breeding Species.</title>
        <authorList>
            <person name="Negi A."/>
            <person name="Liao B.Y."/>
            <person name="Yeh S.D."/>
        </authorList>
    </citation>
    <scope>NUCLEOTIDE SEQUENCE</scope>
    <source>
        <strain evidence="2">Sukarami</strain>
    </source>
</reference>
<evidence type="ECO:0000313" key="2">
    <source>
        <dbReference type="EMBL" id="KAI8033277.1"/>
    </source>
</evidence>
<name>A0A9Q0BIB6_9MUSC</name>
<gene>
    <name evidence="2" type="ORF">M5D96_013960</name>
</gene>
<dbReference type="AlphaFoldDB" id="A0A9Q0BIB6"/>
<feature type="compositionally biased region" description="Low complexity" evidence="1">
    <location>
        <begin position="62"/>
        <end position="89"/>
    </location>
</feature>
<accession>A0A9Q0BIB6</accession>
<feature type="region of interest" description="Disordered" evidence="1">
    <location>
        <begin position="53"/>
        <end position="96"/>
    </location>
</feature>
<dbReference type="Proteomes" id="UP001059596">
    <property type="component" value="Unassembled WGS sequence"/>
</dbReference>
<evidence type="ECO:0000313" key="3">
    <source>
        <dbReference type="Proteomes" id="UP001059596"/>
    </source>
</evidence>
<protein>
    <submittedName>
        <fullName evidence="2">Uncharacterized protein</fullName>
    </submittedName>
</protein>
<organism evidence="2 3">
    <name type="scientific">Drosophila gunungcola</name>
    <name type="common">fruit fly</name>
    <dbReference type="NCBI Taxonomy" id="103775"/>
    <lineage>
        <taxon>Eukaryota</taxon>
        <taxon>Metazoa</taxon>
        <taxon>Ecdysozoa</taxon>
        <taxon>Arthropoda</taxon>
        <taxon>Hexapoda</taxon>
        <taxon>Insecta</taxon>
        <taxon>Pterygota</taxon>
        <taxon>Neoptera</taxon>
        <taxon>Endopterygota</taxon>
        <taxon>Diptera</taxon>
        <taxon>Brachycera</taxon>
        <taxon>Muscomorpha</taxon>
        <taxon>Ephydroidea</taxon>
        <taxon>Drosophilidae</taxon>
        <taxon>Drosophila</taxon>
        <taxon>Sophophora</taxon>
    </lineage>
</organism>
<evidence type="ECO:0000256" key="1">
    <source>
        <dbReference type="SAM" id="MobiDB-lite"/>
    </source>
</evidence>
<keyword evidence="3" id="KW-1185">Reference proteome</keyword>
<sequence length="96" mass="10328">MRLSASQAIPGIPEPPTVTSTHPNPHERRTKSRLSAARAPQCLGPALSLAFTSATRQRRQLQQRSARFTTSTSTTTTTSTSTTPTFYFPISPPTAG</sequence>
<proteinExistence type="predicted"/>
<dbReference type="EMBL" id="JAMKOV010000154">
    <property type="protein sequence ID" value="KAI8033277.1"/>
    <property type="molecule type" value="Genomic_DNA"/>
</dbReference>